<dbReference type="STRING" id="665467.SAMN02982931_00902"/>
<evidence type="ECO:0000259" key="1">
    <source>
        <dbReference type="PROSITE" id="PS50206"/>
    </source>
</evidence>
<dbReference type="Pfam" id="PF00581">
    <property type="entry name" value="Rhodanese"/>
    <property type="match status" value="1"/>
</dbReference>
<dbReference type="Proteomes" id="UP000199071">
    <property type="component" value="Unassembled WGS sequence"/>
</dbReference>
<organism evidence="2 3">
    <name type="scientific">Bauldia litoralis</name>
    <dbReference type="NCBI Taxonomy" id="665467"/>
    <lineage>
        <taxon>Bacteria</taxon>
        <taxon>Pseudomonadati</taxon>
        <taxon>Pseudomonadota</taxon>
        <taxon>Alphaproteobacteria</taxon>
        <taxon>Hyphomicrobiales</taxon>
        <taxon>Kaistiaceae</taxon>
        <taxon>Bauldia</taxon>
    </lineage>
</organism>
<dbReference type="InterPro" id="IPR036873">
    <property type="entry name" value="Rhodanese-like_dom_sf"/>
</dbReference>
<keyword evidence="2" id="KW-0808">Transferase</keyword>
<dbReference type="InterPro" id="IPR050229">
    <property type="entry name" value="GlpE_sulfurtransferase"/>
</dbReference>
<keyword evidence="3" id="KW-1185">Reference proteome</keyword>
<dbReference type="PANTHER" id="PTHR43031:SF16">
    <property type="entry name" value="OXIDOREDUCTASE"/>
    <property type="match status" value="1"/>
</dbReference>
<dbReference type="SUPFAM" id="SSF52821">
    <property type="entry name" value="Rhodanese/Cell cycle control phosphatase"/>
    <property type="match status" value="1"/>
</dbReference>
<dbReference type="InterPro" id="IPR001763">
    <property type="entry name" value="Rhodanese-like_dom"/>
</dbReference>
<dbReference type="RefSeq" id="WP_090875043.1">
    <property type="nucleotide sequence ID" value="NZ_FMXQ01000002.1"/>
</dbReference>
<evidence type="ECO:0000313" key="3">
    <source>
        <dbReference type="Proteomes" id="UP000199071"/>
    </source>
</evidence>
<reference evidence="2 3" key="1">
    <citation type="submission" date="2016-10" db="EMBL/GenBank/DDBJ databases">
        <authorList>
            <person name="de Groot N.N."/>
        </authorList>
    </citation>
    <scope>NUCLEOTIDE SEQUENCE [LARGE SCALE GENOMIC DNA]</scope>
    <source>
        <strain evidence="2 3">ATCC 35022</strain>
    </source>
</reference>
<protein>
    <submittedName>
        <fullName evidence="2">Rhodanese-related sulfurtransferase</fullName>
    </submittedName>
</protein>
<gene>
    <name evidence="2" type="ORF">SAMN02982931_00902</name>
</gene>
<accession>A0A1G6AV41</accession>
<sequence>MTNPLLTDITVNDAHALLDKQAVLVDVREPNETAAEAIPGSIKLPLSVLARGEPANLPDGPVVFLCASGARTTRNSAALASLAKGDAYCMTGGIMAWKRAGLPTERG</sequence>
<dbReference type="OrthoDB" id="9807812at2"/>
<feature type="domain" description="Rhodanese" evidence="1">
    <location>
        <begin position="18"/>
        <end position="106"/>
    </location>
</feature>
<evidence type="ECO:0000313" key="2">
    <source>
        <dbReference type="EMBL" id="SDB12235.1"/>
    </source>
</evidence>
<proteinExistence type="predicted"/>
<dbReference type="PANTHER" id="PTHR43031">
    <property type="entry name" value="FAD-DEPENDENT OXIDOREDUCTASE"/>
    <property type="match status" value="1"/>
</dbReference>
<dbReference type="SMART" id="SM00450">
    <property type="entry name" value="RHOD"/>
    <property type="match status" value="1"/>
</dbReference>
<dbReference type="AlphaFoldDB" id="A0A1G6AV41"/>
<dbReference type="EMBL" id="FMXQ01000002">
    <property type="protein sequence ID" value="SDB12235.1"/>
    <property type="molecule type" value="Genomic_DNA"/>
</dbReference>
<dbReference type="GO" id="GO:0016740">
    <property type="term" value="F:transferase activity"/>
    <property type="evidence" value="ECO:0007669"/>
    <property type="project" value="UniProtKB-KW"/>
</dbReference>
<dbReference type="Gene3D" id="3.40.250.10">
    <property type="entry name" value="Rhodanese-like domain"/>
    <property type="match status" value="1"/>
</dbReference>
<name>A0A1G6AV41_9HYPH</name>
<dbReference type="PROSITE" id="PS50206">
    <property type="entry name" value="RHODANESE_3"/>
    <property type="match status" value="1"/>
</dbReference>